<keyword evidence="5 10" id="KW-0995">Kinetochore</keyword>
<comment type="caution">
    <text evidence="13">The sequence shown here is derived from an EMBL/GenBank/DDBJ whole genome shotgun (WGS) entry which is preliminary data.</text>
</comment>
<organism evidence="13 14">
    <name type="scientific">Babesia bovis</name>
    <dbReference type="NCBI Taxonomy" id="5865"/>
    <lineage>
        <taxon>Eukaryota</taxon>
        <taxon>Sar</taxon>
        <taxon>Alveolata</taxon>
        <taxon>Apicomplexa</taxon>
        <taxon>Aconoidasida</taxon>
        <taxon>Piroplasmida</taxon>
        <taxon>Babesiidae</taxon>
        <taxon>Babesia</taxon>
    </lineage>
</organism>
<dbReference type="InParanoid" id="A7AQS5"/>
<dbReference type="GO" id="GO:0051315">
    <property type="term" value="P:attachment of mitotic spindle microtubules to kinetochore"/>
    <property type="evidence" value="ECO:0007669"/>
    <property type="project" value="UniProtKB-UniRule"/>
</dbReference>
<keyword evidence="9 10" id="KW-0137">Centromere</keyword>
<comment type="function">
    <text evidence="10">Acts as a component of the essential kinetochore-associated NDC80 complex, which is required for chromosome segregation and spindle checkpoint activity.</text>
</comment>
<dbReference type="PANTHER" id="PTHR10643:SF2">
    <property type="entry name" value="KINETOCHORE PROTEIN NDC80 HOMOLOG"/>
    <property type="match status" value="1"/>
</dbReference>
<keyword evidence="2 10" id="KW-0158">Chromosome</keyword>
<feature type="coiled-coil region" evidence="11">
    <location>
        <begin position="519"/>
        <end position="585"/>
    </location>
</feature>
<sequence>MDSILSNPRNVKAAVTGEPASSVTRTMQQSVMKSSIANKKECVQCILAFLGTKGFQPCSAKDLLRSPPLQTLLDIWNFLFRLLDPSANVTKDNMVVEVPKFFKEFAYPHIMKTSNLRTPTADHQWESNLIALSWLCKLLLYEQECFGKSFDNVAVKRQHLPMGINAQATISTSAVDHFVTEQARKHFNLYVRGEENSVELMADFQSAISDLILSTQDSVDKKMIELEVVRDKALSLQDELENYSRTKEWMKTAKAELQRIEELTASIRGSCLHAVSDLGYVHKPQVEALKSHNHTLREEEAALSLQEEQNRELERIIEKQDINKNAVIELNQAIRKLKAHISDSNRRIKELQHEIVIGGTKTQLAEDQVMRAGSALESLHESMKNILANKGQYAEAWHSLEPLKINCKGTHTSDILGVPPSAYSNVVDEMINRDRDMLRMSRDTRTALELSNQELESLYNSIAKEISDTLRKVSSLFQTQLREEKDSALQAEATNVANSIRATKMEELVGTCVVYNILKERAKSELAGIQEAVAEAQNRLREQESQAQTKWQETVNKLKEAYTTARNTKQENREMLQDLIDTENRILQENKSRQQNTA</sequence>
<dbReference type="GO" id="GO:0005634">
    <property type="term" value="C:nucleus"/>
    <property type="evidence" value="ECO:0007669"/>
    <property type="project" value="UniProtKB-SubCell"/>
</dbReference>
<dbReference type="STRING" id="5865.A7AQS5"/>
<evidence type="ECO:0000256" key="7">
    <source>
        <dbReference type="ARBA" id="ARBA00023242"/>
    </source>
</evidence>
<dbReference type="GO" id="GO:0051301">
    <property type="term" value="P:cell division"/>
    <property type="evidence" value="ECO:0007669"/>
    <property type="project" value="UniProtKB-UniRule"/>
</dbReference>
<feature type="domain" description="Kinetochore protein Ndc80 CH" evidence="12">
    <location>
        <begin position="38"/>
        <end position="141"/>
    </location>
</feature>
<evidence type="ECO:0000256" key="10">
    <source>
        <dbReference type="RuleBase" id="RU368072"/>
    </source>
</evidence>
<dbReference type="Gene3D" id="1.10.418.30">
    <property type="entry name" value="Ncd80 complex, Ncd80 subunit"/>
    <property type="match status" value="1"/>
</dbReference>
<dbReference type="Pfam" id="PF03801">
    <property type="entry name" value="Ndc80_HEC"/>
    <property type="match status" value="1"/>
</dbReference>
<keyword evidence="7 10" id="KW-0539">Nucleus</keyword>
<dbReference type="GO" id="GO:0031262">
    <property type="term" value="C:Ndc80 complex"/>
    <property type="evidence" value="ECO:0007669"/>
    <property type="project" value="UniProtKB-UniRule"/>
</dbReference>
<protein>
    <recommendedName>
        <fullName evidence="10">Kinetochore protein NDC80</fullName>
    </recommendedName>
</protein>
<keyword evidence="6 11" id="KW-0175">Coiled coil</keyword>
<dbReference type="AlphaFoldDB" id="A7AQS5"/>
<dbReference type="OMA" id="NKSWLMT"/>
<reference evidence="14" key="3">
    <citation type="journal article" date="2021" name="Int. J. Parasitol.">
        <title>Comparative analysis of gene expression between Babesia bovis blood stages and kinetes allowed by improved genome annotation.</title>
        <authorList>
            <person name="Ueti M.W."/>
            <person name="Johnson W.C."/>
            <person name="Kappmeyer L.S."/>
            <person name="Herndon D.R."/>
            <person name="Mousel M.R."/>
            <person name="Reif K.E."/>
            <person name="Taus N.S."/>
            <person name="Ifeonu O.O."/>
            <person name="Silva J.C."/>
            <person name="Suarez C.E."/>
            <person name="Brayton K.A."/>
        </authorList>
    </citation>
    <scope>NUCLEOTIDE SEQUENCE [LARGE SCALE GENOMIC DNA]</scope>
</reference>
<dbReference type="eggNOG" id="KOG0995">
    <property type="taxonomic scope" value="Eukaryota"/>
</dbReference>
<feature type="coiled-coil region" evidence="11">
    <location>
        <begin position="289"/>
        <end position="354"/>
    </location>
</feature>
<evidence type="ECO:0000256" key="4">
    <source>
        <dbReference type="ARBA" id="ARBA00022776"/>
    </source>
</evidence>
<dbReference type="InterPro" id="IPR055260">
    <property type="entry name" value="Ndc80_CH"/>
</dbReference>
<dbReference type="FunCoup" id="A7AQS5">
    <property type="interactions" value="9"/>
</dbReference>
<evidence type="ECO:0000259" key="12">
    <source>
        <dbReference type="Pfam" id="PF03801"/>
    </source>
</evidence>
<dbReference type="InterPro" id="IPR038273">
    <property type="entry name" value="Ndc80_sf"/>
</dbReference>
<evidence type="ECO:0000256" key="11">
    <source>
        <dbReference type="SAM" id="Coils"/>
    </source>
</evidence>
<evidence type="ECO:0000256" key="9">
    <source>
        <dbReference type="ARBA" id="ARBA00023328"/>
    </source>
</evidence>
<keyword evidence="8 10" id="KW-0131">Cell cycle</keyword>
<keyword evidence="4 10" id="KW-0498">Mitosis</keyword>
<comment type="subcellular location">
    <subcellularLocation>
        <location evidence="10">Chromosome</location>
        <location evidence="10">Centromere</location>
        <location evidence="10">Kinetochore</location>
    </subcellularLocation>
    <subcellularLocation>
        <location evidence="10">Nucleus</location>
    </subcellularLocation>
</comment>
<evidence type="ECO:0000256" key="8">
    <source>
        <dbReference type="ARBA" id="ARBA00023306"/>
    </source>
</evidence>
<comment type="subunit">
    <text evidence="10">Component of the NDC80 complex.</text>
</comment>
<evidence type="ECO:0000256" key="2">
    <source>
        <dbReference type="ARBA" id="ARBA00022454"/>
    </source>
</evidence>
<accession>A7AQS5</accession>
<evidence type="ECO:0000313" key="14">
    <source>
        <dbReference type="Proteomes" id="UP000002173"/>
    </source>
</evidence>
<dbReference type="VEuPathDB" id="PiroplasmaDB:BBOV_IV005330"/>
<evidence type="ECO:0000256" key="6">
    <source>
        <dbReference type="ARBA" id="ARBA00023054"/>
    </source>
</evidence>
<evidence type="ECO:0000256" key="5">
    <source>
        <dbReference type="ARBA" id="ARBA00022838"/>
    </source>
</evidence>
<name>A7AQS5_BABBO</name>
<evidence type="ECO:0000256" key="1">
    <source>
        <dbReference type="ARBA" id="ARBA00007050"/>
    </source>
</evidence>
<gene>
    <name evidence="13" type="ORF">BBOV_IV005330</name>
</gene>
<reference evidence="14" key="2">
    <citation type="journal article" date="2020" name="Data Brief">
        <title>Transcriptome dataset of Babesia bovis life stages within vertebrate and invertebrate hosts.</title>
        <authorList>
            <person name="Ueti M.W."/>
            <person name="Johnson W.C."/>
            <person name="Kappmeyer L.S."/>
            <person name="Herndon D.R."/>
            <person name="Mousel M.R."/>
            <person name="Reif K.E."/>
            <person name="Taus N.S."/>
            <person name="Ifeonu O.O."/>
            <person name="Silva J.C."/>
            <person name="Suarez C.E."/>
            <person name="Brayton K.A."/>
        </authorList>
    </citation>
    <scope>NUCLEOTIDE SEQUENCE [LARGE SCALE GENOMIC DNA]</scope>
</reference>
<dbReference type="Proteomes" id="UP000002173">
    <property type="component" value="Unassembled WGS sequence"/>
</dbReference>
<keyword evidence="14" id="KW-1185">Reference proteome</keyword>
<evidence type="ECO:0000313" key="13">
    <source>
        <dbReference type="EMBL" id="EDO06894.1"/>
    </source>
</evidence>
<dbReference type="PANTHER" id="PTHR10643">
    <property type="entry name" value="KINETOCHORE PROTEIN NDC80"/>
    <property type="match status" value="1"/>
</dbReference>
<proteinExistence type="inferred from homology"/>
<reference evidence="13 14" key="1">
    <citation type="journal article" date="2007" name="PLoS Pathog.">
        <title>Genome sequence of Babesia bovis and comparative analysis of apicomplexan hemoprotozoa.</title>
        <authorList>
            <person name="Brayton K.A."/>
            <person name="Lau A.O.T."/>
            <person name="Herndon D.R."/>
            <person name="Hannick L."/>
            <person name="Kappmeyer L.S."/>
            <person name="Berens S.J."/>
            <person name="Bidwell S.L."/>
            <person name="Brown W.C."/>
            <person name="Crabtree J."/>
            <person name="Fadrosh D."/>
            <person name="Feldblum T."/>
            <person name="Forberger H.A."/>
            <person name="Haas B.J."/>
            <person name="Howell J.M."/>
            <person name="Khouri H."/>
            <person name="Koo H."/>
            <person name="Mann D.J."/>
            <person name="Norimine J."/>
            <person name="Paulsen I.T."/>
            <person name="Radune D."/>
            <person name="Ren Q."/>
            <person name="Smith R.K. Jr."/>
            <person name="Suarez C.E."/>
            <person name="White O."/>
            <person name="Wortman J.R."/>
            <person name="Knowles D.P. Jr."/>
            <person name="McElwain T.F."/>
            <person name="Nene V.M."/>
        </authorList>
    </citation>
    <scope>NUCLEOTIDE SEQUENCE [LARGE SCALE GENOMIC DNA]</scope>
    <source>
        <strain evidence="13">T2Bo</strain>
    </source>
</reference>
<evidence type="ECO:0000256" key="3">
    <source>
        <dbReference type="ARBA" id="ARBA00022618"/>
    </source>
</evidence>
<dbReference type="EMBL" id="AAXT01000002">
    <property type="protein sequence ID" value="EDO06894.1"/>
    <property type="molecule type" value="Genomic_DNA"/>
</dbReference>
<dbReference type="InterPro" id="IPR005550">
    <property type="entry name" value="Kinetochore_Ndc80"/>
</dbReference>
<comment type="similarity">
    <text evidence="1 10">Belongs to the NDC80/HEC1 family.</text>
</comment>
<keyword evidence="3 10" id="KW-0132">Cell division</keyword>